<proteinExistence type="predicted"/>
<gene>
    <name evidence="2" type="ORF">ATC1_1214</name>
</gene>
<evidence type="ECO:0000259" key="1">
    <source>
        <dbReference type="Pfam" id="PF00535"/>
    </source>
</evidence>
<dbReference type="AlphaFoldDB" id="A0A0K8PBG0"/>
<organism evidence="2">
    <name type="scientific">Flexilinea flocculi</name>
    <dbReference type="NCBI Taxonomy" id="1678840"/>
    <lineage>
        <taxon>Bacteria</taxon>
        <taxon>Bacillati</taxon>
        <taxon>Chloroflexota</taxon>
        <taxon>Anaerolineae</taxon>
        <taxon>Anaerolineales</taxon>
        <taxon>Anaerolineaceae</taxon>
        <taxon>Flexilinea</taxon>
    </lineage>
</organism>
<sequence length="591" mass="68730">MKSSVIQSIKQWRILLPLKTIKRILHAWLLEHVLKTYWYWILRHEWQFFRKWTFQKATASLQQHPIITLITNIEKGAATDSLFRTIRSVSRQYYPDWEWYLFVDSEELQQLAGYIPAQLRHKIHLLSHTESNAATWSGEFSAFLSAGDELAPFALSEVVKTINVNPQACVVYSDEDHIRGKRTRYDPWFKPHFNIYNLRSGNYLEHFLVIKTNLVQKIVAQEVKRQILEIHPYDLILRCVEQTSDVIHIPAVLYHSRKARLDSKGHPIASTTNPLDELALRNHLERMHIQADVLPNDYPDSFRVHYAVQGSPLVSIIIPNKDQRPILQRCIDSILEKTTYPNYEIIIAENNSQTPEIFTYYEELKGRSNFPGQILCWDSPFNYSAINNWAAEQSSGEYLLFLNNDIEVITPQWIEEMLGLAQQPDVGAVGVKLCFPDGRLQHAGAGFDRYIPDSVYHFAQGVDGKKNGYYGIFTKVNTYSCVTAACLMVNKQKFFQAGKFDEIFSIDLNDVDLCLQLLQKKWFNLFTPYAELVHHESLSRGYDTNSIQIQRAKQDFSKLKIKWKDFVVPADPFLSPYLRFEQYSLDFFGQK</sequence>
<dbReference type="PATRIC" id="fig|1678840.3.peg.514"/>
<dbReference type="InterPro" id="IPR001173">
    <property type="entry name" value="Glyco_trans_2-like"/>
</dbReference>
<accession>A0A0K8PBG0</accession>
<keyword evidence="2" id="KW-0808">Transferase</keyword>
<dbReference type="PANTHER" id="PTHR43179:SF7">
    <property type="entry name" value="RHAMNOSYLTRANSFERASE WBBL"/>
    <property type="match status" value="1"/>
</dbReference>
<reference evidence="2" key="1">
    <citation type="journal article" date="2015" name="Genome Announc.">
        <title>Draft Genome Sequence of Anaerolineae Strain TC1, a Novel Isolate from a Methanogenic Wastewater Treatment System.</title>
        <authorList>
            <person name="Matsuura N."/>
            <person name="Tourlousse D.M."/>
            <person name="Sun L."/>
            <person name="Toyonaga M."/>
            <person name="Kuroda K."/>
            <person name="Ohashi A."/>
            <person name="Cruz R."/>
            <person name="Yamaguchi T."/>
            <person name="Sekiguchi Y."/>
        </authorList>
    </citation>
    <scope>NUCLEOTIDE SEQUENCE [LARGE SCALE GENOMIC DNA]</scope>
    <source>
        <strain evidence="2">TC1</strain>
    </source>
</reference>
<keyword evidence="3" id="KW-1185">Reference proteome</keyword>
<feature type="domain" description="Glycosyltransferase 2-like" evidence="1">
    <location>
        <begin position="315"/>
        <end position="431"/>
    </location>
</feature>
<dbReference type="GO" id="GO:0016740">
    <property type="term" value="F:transferase activity"/>
    <property type="evidence" value="ECO:0007669"/>
    <property type="project" value="UniProtKB-KW"/>
</dbReference>
<dbReference type="CDD" id="cd04186">
    <property type="entry name" value="GT_2_like_c"/>
    <property type="match status" value="1"/>
</dbReference>
<dbReference type="InterPro" id="IPR029044">
    <property type="entry name" value="Nucleotide-diphossugar_trans"/>
</dbReference>
<dbReference type="Pfam" id="PF00535">
    <property type="entry name" value="Glycos_transf_2"/>
    <property type="match status" value="1"/>
</dbReference>
<name>A0A0K8PBG0_9CHLR</name>
<protein>
    <submittedName>
        <fullName evidence="2">Glycosyltransferase, GT2 family</fullName>
    </submittedName>
</protein>
<dbReference type="EMBL" id="DF968180">
    <property type="protein sequence ID" value="GAP39485.1"/>
    <property type="molecule type" value="Genomic_DNA"/>
</dbReference>
<dbReference type="STRING" id="1678840.ATC1_1214"/>
<dbReference type="Gene3D" id="3.90.550.10">
    <property type="entry name" value="Spore Coat Polysaccharide Biosynthesis Protein SpsA, Chain A"/>
    <property type="match status" value="2"/>
</dbReference>
<evidence type="ECO:0000313" key="2">
    <source>
        <dbReference type="EMBL" id="GAP39485.1"/>
    </source>
</evidence>
<evidence type="ECO:0000313" key="3">
    <source>
        <dbReference type="Proteomes" id="UP000053370"/>
    </source>
</evidence>
<dbReference type="Proteomes" id="UP000053370">
    <property type="component" value="Unassembled WGS sequence"/>
</dbReference>
<dbReference type="OrthoDB" id="9815144at2"/>
<dbReference type="RefSeq" id="WP_062277938.1">
    <property type="nucleotide sequence ID" value="NZ_DF968180.1"/>
</dbReference>
<dbReference type="SUPFAM" id="SSF53448">
    <property type="entry name" value="Nucleotide-diphospho-sugar transferases"/>
    <property type="match status" value="2"/>
</dbReference>
<dbReference type="PANTHER" id="PTHR43179">
    <property type="entry name" value="RHAMNOSYLTRANSFERASE WBBL"/>
    <property type="match status" value="1"/>
</dbReference>